<sequence>MVNRARWGKPDPCPKQSQAGCKCKHACKLLEPLIRSVAANKTSVKLAFSASGGGAIWCAGREKEPRETYNGGNPPRFS</sequence>
<evidence type="ECO:0000313" key="1">
    <source>
        <dbReference type="EMBL" id="RRT58641.1"/>
    </source>
</evidence>
<dbReference type="Proteomes" id="UP000287651">
    <property type="component" value="Unassembled WGS sequence"/>
</dbReference>
<name>A0A426Z3T9_ENSVE</name>
<dbReference type="AlphaFoldDB" id="A0A426Z3T9"/>
<accession>A0A426Z3T9</accession>
<organism evidence="1 2">
    <name type="scientific">Ensete ventricosum</name>
    <name type="common">Abyssinian banana</name>
    <name type="synonym">Musa ensete</name>
    <dbReference type="NCBI Taxonomy" id="4639"/>
    <lineage>
        <taxon>Eukaryota</taxon>
        <taxon>Viridiplantae</taxon>
        <taxon>Streptophyta</taxon>
        <taxon>Embryophyta</taxon>
        <taxon>Tracheophyta</taxon>
        <taxon>Spermatophyta</taxon>
        <taxon>Magnoliopsida</taxon>
        <taxon>Liliopsida</taxon>
        <taxon>Zingiberales</taxon>
        <taxon>Musaceae</taxon>
        <taxon>Ensete</taxon>
    </lineage>
</organism>
<reference evidence="1 2" key="1">
    <citation type="journal article" date="2014" name="Agronomy (Basel)">
        <title>A Draft Genome Sequence for Ensete ventricosum, the Drought-Tolerant Tree Against Hunger.</title>
        <authorList>
            <person name="Harrison J."/>
            <person name="Moore K.A."/>
            <person name="Paszkiewicz K."/>
            <person name="Jones T."/>
            <person name="Grant M."/>
            <person name="Ambacheew D."/>
            <person name="Muzemil S."/>
            <person name="Studholme D.J."/>
        </authorList>
    </citation>
    <scope>NUCLEOTIDE SEQUENCE [LARGE SCALE GENOMIC DNA]</scope>
</reference>
<proteinExistence type="predicted"/>
<evidence type="ECO:0000313" key="2">
    <source>
        <dbReference type="Proteomes" id="UP000287651"/>
    </source>
</evidence>
<gene>
    <name evidence="1" type="ORF">B296_00032447</name>
</gene>
<protein>
    <submittedName>
        <fullName evidence="1">Uncharacterized protein</fullName>
    </submittedName>
</protein>
<comment type="caution">
    <text evidence="1">The sequence shown here is derived from an EMBL/GenBank/DDBJ whole genome shotgun (WGS) entry which is preliminary data.</text>
</comment>
<dbReference type="EMBL" id="AMZH03008576">
    <property type="protein sequence ID" value="RRT58641.1"/>
    <property type="molecule type" value="Genomic_DNA"/>
</dbReference>